<dbReference type="PROSITE" id="PS50928">
    <property type="entry name" value="ABC_TM1"/>
    <property type="match status" value="1"/>
</dbReference>
<dbReference type="CDD" id="cd06261">
    <property type="entry name" value="TM_PBP2"/>
    <property type="match status" value="1"/>
</dbReference>
<keyword evidence="10" id="KW-1185">Reference proteome</keyword>
<comment type="similarity">
    <text evidence="7">Belongs to the binding-protein-dependent transport system permease family.</text>
</comment>
<feature type="transmembrane region" description="Helical" evidence="7">
    <location>
        <begin position="266"/>
        <end position="286"/>
    </location>
</feature>
<proteinExistence type="inferred from homology"/>
<feature type="transmembrane region" description="Helical" evidence="7">
    <location>
        <begin position="85"/>
        <end position="104"/>
    </location>
</feature>
<dbReference type="GO" id="GO:0005886">
    <property type="term" value="C:plasma membrane"/>
    <property type="evidence" value="ECO:0007669"/>
    <property type="project" value="UniProtKB-SubCell"/>
</dbReference>
<dbReference type="Pfam" id="PF00528">
    <property type="entry name" value="BPD_transp_1"/>
    <property type="match status" value="1"/>
</dbReference>
<dbReference type="PANTHER" id="PTHR43744">
    <property type="entry name" value="ABC TRANSPORTER PERMEASE PROTEIN MG189-RELATED-RELATED"/>
    <property type="match status" value="1"/>
</dbReference>
<evidence type="ECO:0000313" key="9">
    <source>
        <dbReference type="EMBL" id="NYH89981.1"/>
    </source>
</evidence>
<reference evidence="9 10" key="1">
    <citation type="submission" date="2020-07" db="EMBL/GenBank/DDBJ databases">
        <title>Sequencing the genomes of 1000 actinobacteria strains.</title>
        <authorList>
            <person name="Klenk H.-P."/>
        </authorList>
    </citation>
    <scope>NUCLEOTIDE SEQUENCE [LARGE SCALE GENOMIC DNA]</scope>
    <source>
        <strain evidence="9 10">DSM 18448</strain>
    </source>
</reference>
<keyword evidence="3" id="KW-1003">Cell membrane</keyword>
<comment type="caution">
    <text evidence="9">The sequence shown here is derived from an EMBL/GenBank/DDBJ whole genome shotgun (WGS) entry which is preliminary data.</text>
</comment>
<evidence type="ECO:0000256" key="7">
    <source>
        <dbReference type="RuleBase" id="RU363032"/>
    </source>
</evidence>
<protein>
    <submittedName>
        <fullName evidence="9">ABC-type glycerol-3-phosphate transport system permease component</fullName>
    </submittedName>
</protein>
<keyword evidence="4 7" id="KW-0812">Transmembrane</keyword>
<feature type="transmembrane region" description="Helical" evidence="7">
    <location>
        <begin position="20"/>
        <end position="41"/>
    </location>
</feature>
<dbReference type="SUPFAM" id="SSF161098">
    <property type="entry name" value="MetI-like"/>
    <property type="match status" value="1"/>
</dbReference>
<dbReference type="RefSeq" id="WP_179787614.1">
    <property type="nucleotide sequence ID" value="NZ_BAAARR010000010.1"/>
</dbReference>
<keyword evidence="5 7" id="KW-1133">Transmembrane helix</keyword>
<feature type="transmembrane region" description="Helical" evidence="7">
    <location>
        <begin position="148"/>
        <end position="168"/>
    </location>
</feature>
<gene>
    <name evidence="9" type="ORF">F4554_002619</name>
</gene>
<sequence>MSDVATRKIAETRGDRIFDAVNVILLTAFLLAVLYPVIYVVSASFSDANRVVAGDVILWPVKATLEGYYALWAYHAIVIGYLNSVFYSVVGTAVNLVLTVLAGYALSRKDLYGRNFIMAAFVFTMLFEGGIIPTYLVVHDTGLLNTRWALIVPTALSVFNVIITRTFFQVTIPDELLEAARVDGCDDFRFLWKIVLPLSKPIIAVNVLFYGVGHWNEFFNALIYLTDEKLFPLQLVLREVLIQNKVDPQLVTEASELLRRQELQELLKYSLIMVAIIPPLIAYPFVQKHFVKGVMIGSLKG</sequence>
<evidence type="ECO:0000256" key="6">
    <source>
        <dbReference type="ARBA" id="ARBA00023136"/>
    </source>
</evidence>
<keyword evidence="2 7" id="KW-0813">Transport</keyword>
<evidence type="ECO:0000256" key="5">
    <source>
        <dbReference type="ARBA" id="ARBA00022989"/>
    </source>
</evidence>
<dbReference type="InterPro" id="IPR035906">
    <property type="entry name" value="MetI-like_sf"/>
</dbReference>
<keyword evidence="6 7" id="KW-0472">Membrane</keyword>
<feature type="domain" description="ABC transmembrane type-1" evidence="8">
    <location>
        <begin position="81"/>
        <end position="282"/>
    </location>
</feature>
<name>A0A852ZAC6_9ACTN</name>
<evidence type="ECO:0000256" key="2">
    <source>
        <dbReference type="ARBA" id="ARBA00022448"/>
    </source>
</evidence>
<organism evidence="9 10">
    <name type="scientific">Actinopolymorpha rutila</name>
    <dbReference type="NCBI Taxonomy" id="446787"/>
    <lineage>
        <taxon>Bacteria</taxon>
        <taxon>Bacillati</taxon>
        <taxon>Actinomycetota</taxon>
        <taxon>Actinomycetes</taxon>
        <taxon>Propionibacteriales</taxon>
        <taxon>Actinopolymorphaceae</taxon>
        <taxon>Actinopolymorpha</taxon>
    </lineage>
</organism>
<dbReference type="EMBL" id="JACBZH010000001">
    <property type="protein sequence ID" value="NYH89981.1"/>
    <property type="molecule type" value="Genomic_DNA"/>
</dbReference>
<feature type="transmembrane region" description="Helical" evidence="7">
    <location>
        <begin position="116"/>
        <end position="136"/>
    </location>
</feature>
<accession>A0A852ZAC6</accession>
<evidence type="ECO:0000256" key="1">
    <source>
        <dbReference type="ARBA" id="ARBA00004651"/>
    </source>
</evidence>
<dbReference type="AlphaFoldDB" id="A0A852ZAC6"/>
<evidence type="ECO:0000256" key="4">
    <source>
        <dbReference type="ARBA" id="ARBA00022692"/>
    </source>
</evidence>
<dbReference type="PANTHER" id="PTHR43744:SF9">
    <property type="entry name" value="POLYGALACTURONAN_RHAMNOGALACTURONAN TRANSPORT SYSTEM PERMEASE PROTEIN YTCP"/>
    <property type="match status" value="1"/>
</dbReference>
<comment type="subcellular location">
    <subcellularLocation>
        <location evidence="1 7">Cell membrane</location>
        <topology evidence="1 7">Multi-pass membrane protein</topology>
    </subcellularLocation>
</comment>
<evidence type="ECO:0000313" key="10">
    <source>
        <dbReference type="Proteomes" id="UP000579605"/>
    </source>
</evidence>
<dbReference type="Proteomes" id="UP000579605">
    <property type="component" value="Unassembled WGS sequence"/>
</dbReference>
<dbReference type="InterPro" id="IPR000515">
    <property type="entry name" value="MetI-like"/>
</dbReference>
<dbReference type="Gene3D" id="1.10.3720.10">
    <property type="entry name" value="MetI-like"/>
    <property type="match status" value="1"/>
</dbReference>
<evidence type="ECO:0000256" key="3">
    <source>
        <dbReference type="ARBA" id="ARBA00022475"/>
    </source>
</evidence>
<dbReference type="GO" id="GO:0055085">
    <property type="term" value="P:transmembrane transport"/>
    <property type="evidence" value="ECO:0007669"/>
    <property type="project" value="InterPro"/>
</dbReference>
<evidence type="ECO:0000259" key="8">
    <source>
        <dbReference type="PROSITE" id="PS50928"/>
    </source>
</evidence>